<dbReference type="Pfam" id="PF09754">
    <property type="entry name" value="PAC2"/>
    <property type="match status" value="1"/>
</dbReference>
<evidence type="ECO:0000313" key="2">
    <source>
        <dbReference type="EMBL" id="CAI8056560.1"/>
    </source>
</evidence>
<dbReference type="AlphaFoldDB" id="A0AA35XLC6"/>
<reference evidence="2" key="1">
    <citation type="submission" date="2023-03" db="EMBL/GenBank/DDBJ databases">
        <authorList>
            <person name="Steffen K."/>
            <person name="Cardenas P."/>
        </authorList>
    </citation>
    <scope>NUCLEOTIDE SEQUENCE</scope>
</reference>
<dbReference type="InterPro" id="IPR038389">
    <property type="entry name" value="PSMG2_sf"/>
</dbReference>
<sequence length="307" mass="34829">MRIGDFELDEPLPELKDPHVLAVLRPWIDVGRVGTLSLRRIERYLGAKEIGRLVRPGRYYDFTRYRPKTAIRRGKREYTIPSTTVKVAVRENGPDLVTLHLLEPHAYGEDFTDSVIEMLDKLGVKRYSMIGAMYDMVPHTRPLLVSGGSVDATNEAEYRLVEVKPSDYEGPTTITQVIFQHAEASNIDTRIFVVHLPQYFQVEEDFTGIARLTGILCRIYGLPSRLEDRERGVQQYSSLQNIVSDTSEVSKLLERLEERYDRENAPSSPDAGPVTPLSPQIEEFLQGLDFGSDLGPLPDHDDDPDDE</sequence>
<proteinExistence type="predicted"/>
<dbReference type="SUPFAM" id="SSF159659">
    <property type="entry name" value="Cgl1923-like"/>
    <property type="match status" value="1"/>
</dbReference>
<evidence type="ECO:0008006" key="4">
    <source>
        <dbReference type="Google" id="ProtNLM"/>
    </source>
</evidence>
<protein>
    <recommendedName>
        <fullName evidence="4">PAC2 family protein</fullName>
    </recommendedName>
</protein>
<dbReference type="EMBL" id="CASHTH010004371">
    <property type="protein sequence ID" value="CAI8056560.1"/>
    <property type="molecule type" value="Genomic_DNA"/>
</dbReference>
<evidence type="ECO:0000256" key="1">
    <source>
        <dbReference type="SAM" id="MobiDB-lite"/>
    </source>
</evidence>
<keyword evidence="3" id="KW-1185">Reference proteome</keyword>
<dbReference type="Proteomes" id="UP001174909">
    <property type="component" value="Unassembled WGS sequence"/>
</dbReference>
<dbReference type="Gene3D" id="3.40.50.10900">
    <property type="entry name" value="PAC-like subunit"/>
    <property type="match status" value="1"/>
</dbReference>
<gene>
    <name evidence="2" type="ORF">GBAR_LOCUS30818</name>
</gene>
<dbReference type="InterPro" id="IPR019151">
    <property type="entry name" value="Proteasome_assmbl_chaperone_2"/>
</dbReference>
<organism evidence="2 3">
    <name type="scientific">Geodia barretti</name>
    <name type="common">Barrett's horny sponge</name>
    <dbReference type="NCBI Taxonomy" id="519541"/>
    <lineage>
        <taxon>Eukaryota</taxon>
        <taxon>Metazoa</taxon>
        <taxon>Porifera</taxon>
        <taxon>Demospongiae</taxon>
        <taxon>Heteroscleromorpha</taxon>
        <taxon>Tetractinellida</taxon>
        <taxon>Astrophorina</taxon>
        <taxon>Geodiidae</taxon>
        <taxon>Geodia</taxon>
    </lineage>
</organism>
<comment type="caution">
    <text evidence="2">The sequence shown here is derived from an EMBL/GenBank/DDBJ whole genome shotgun (WGS) entry which is preliminary data.</text>
</comment>
<feature type="region of interest" description="Disordered" evidence="1">
    <location>
        <begin position="288"/>
        <end position="307"/>
    </location>
</feature>
<name>A0AA35XLC6_GEOBA</name>
<evidence type="ECO:0000313" key="3">
    <source>
        <dbReference type="Proteomes" id="UP001174909"/>
    </source>
</evidence>
<accession>A0AA35XLC6</accession>